<gene>
    <name evidence="1" type="ORF">Rcae01_00853</name>
</gene>
<evidence type="ECO:0000313" key="1">
    <source>
        <dbReference type="EMBL" id="GAA5505408.1"/>
    </source>
</evidence>
<evidence type="ECO:0008006" key="3">
    <source>
        <dbReference type="Google" id="ProtNLM"/>
    </source>
</evidence>
<reference evidence="1 2" key="1">
    <citation type="submission" date="2024-02" db="EMBL/GenBank/DDBJ databases">
        <title>Rhodopirellula caenicola NBRC 110016.</title>
        <authorList>
            <person name="Ichikawa N."/>
            <person name="Katano-Makiyama Y."/>
            <person name="Hidaka K."/>
        </authorList>
    </citation>
    <scope>NUCLEOTIDE SEQUENCE [LARGE SCALE GENOMIC DNA]</scope>
    <source>
        <strain evidence="1 2">NBRC 110016</strain>
    </source>
</reference>
<keyword evidence="2" id="KW-1185">Reference proteome</keyword>
<organism evidence="1 2">
    <name type="scientific">Novipirellula caenicola</name>
    <dbReference type="NCBI Taxonomy" id="1536901"/>
    <lineage>
        <taxon>Bacteria</taxon>
        <taxon>Pseudomonadati</taxon>
        <taxon>Planctomycetota</taxon>
        <taxon>Planctomycetia</taxon>
        <taxon>Pirellulales</taxon>
        <taxon>Pirellulaceae</taxon>
        <taxon>Novipirellula</taxon>
    </lineage>
</organism>
<evidence type="ECO:0000313" key="2">
    <source>
        <dbReference type="Proteomes" id="UP001416858"/>
    </source>
</evidence>
<accession>A0ABP9VJM7</accession>
<protein>
    <recommendedName>
        <fullName evidence="3">DUF4935 domain-containing protein</fullName>
    </recommendedName>
</protein>
<dbReference type="Proteomes" id="UP001416858">
    <property type="component" value="Unassembled WGS sequence"/>
</dbReference>
<sequence>MDYGSAIFIDTSVQLLRFIGSSAVKGQINQTLSGYGLTVTSLVVRQEFKRRFLTDVRYVRDALVKNQLDCGETLRYINRKLSHPANRRKLSISLDVFATGTFNGHNLADAGEQFKLLLDTWLDFGLEEFDSTVGHVIKRSGCGCGKLDRIGPKKCTTSANCEVDAFINGLKTEAEGLREFLKSETRFPKTSEISKAEKTLNDWLSDGKLPSTTDPCLTVGDMLIALESLGIPAFYTQNAKESQHFCCVQEQTMIVHRETGDETRLASARKSWPAYT</sequence>
<name>A0ABP9VJM7_9BACT</name>
<proteinExistence type="predicted"/>
<dbReference type="EMBL" id="BAABRO010000001">
    <property type="protein sequence ID" value="GAA5505408.1"/>
    <property type="molecule type" value="Genomic_DNA"/>
</dbReference>
<comment type="caution">
    <text evidence="1">The sequence shown here is derived from an EMBL/GenBank/DDBJ whole genome shotgun (WGS) entry which is preliminary data.</text>
</comment>